<organism evidence="2 3">
    <name type="scientific">Aporhodopirellula rubra</name>
    <dbReference type="NCBI Taxonomy" id="980271"/>
    <lineage>
        <taxon>Bacteria</taxon>
        <taxon>Pseudomonadati</taxon>
        <taxon>Planctomycetota</taxon>
        <taxon>Planctomycetia</taxon>
        <taxon>Pirellulales</taxon>
        <taxon>Pirellulaceae</taxon>
        <taxon>Aporhodopirellula</taxon>
    </lineage>
</organism>
<dbReference type="InterPro" id="IPR011005">
    <property type="entry name" value="Dihydropteroate_synth-like_sf"/>
</dbReference>
<reference evidence="2 3" key="1">
    <citation type="submission" date="2020-08" db="EMBL/GenBank/DDBJ databases">
        <title>Genomic Encyclopedia of Type Strains, Phase III (KMG-III): the genomes of soil and plant-associated and newly described type strains.</title>
        <authorList>
            <person name="Whitman W."/>
        </authorList>
    </citation>
    <scope>NUCLEOTIDE SEQUENCE [LARGE SCALE GENOMIC DNA]</scope>
    <source>
        <strain evidence="2 3">CECT 8075</strain>
    </source>
</reference>
<dbReference type="EMBL" id="JACHXU010000031">
    <property type="protein sequence ID" value="MBB3210065.1"/>
    <property type="molecule type" value="Genomic_DNA"/>
</dbReference>
<comment type="caution">
    <text evidence="2">The sequence shown here is derived from an EMBL/GenBank/DDBJ whole genome shotgun (WGS) entry which is preliminary data.</text>
</comment>
<dbReference type="GO" id="GO:0046654">
    <property type="term" value="P:tetrahydrofolate biosynthetic process"/>
    <property type="evidence" value="ECO:0007669"/>
    <property type="project" value="TreeGrafter"/>
</dbReference>
<feature type="domain" description="Pterin-binding" evidence="1">
    <location>
        <begin position="119"/>
        <end position="350"/>
    </location>
</feature>
<protein>
    <submittedName>
        <fullName evidence="2">Dihydropteroate synthase-like protein</fullName>
    </submittedName>
</protein>
<dbReference type="Proteomes" id="UP000536179">
    <property type="component" value="Unassembled WGS sequence"/>
</dbReference>
<dbReference type="Pfam" id="PF20123">
    <property type="entry name" value="DUF6513"/>
    <property type="match status" value="1"/>
</dbReference>
<dbReference type="InterPro" id="IPR045031">
    <property type="entry name" value="DHP_synth-like"/>
</dbReference>
<dbReference type="GO" id="GO:0005829">
    <property type="term" value="C:cytosol"/>
    <property type="evidence" value="ECO:0007669"/>
    <property type="project" value="TreeGrafter"/>
</dbReference>
<dbReference type="SUPFAM" id="SSF51717">
    <property type="entry name" value="Dihydropteroate synthetase-like"/>
    <property type="match status" value="1"/>
</dbReference>
<dbReference type="AlphaFoldDB" id="A0A7W5E4H8"/>
<dbReference type="PANTHER" id="PTHR20941">
    <property type="entry name" value="FOLATE SYNTHESIS PROTEINS"/>
    <property type="match status" value="1"/>
</dbReference>
<dbReference type="GO" id="GO:0004156">
    <property type="term" value="F:dihydropteroate synthase activity"/>
    <property type="evidence" value="ECO:0007669"/>
    <property type="project" value="TreeGrafter"/>
</dbReference>
<name>A0A7W5E4H8_9BACT</name>
<evidence type="ECO:0000313" key="2">
    <source>
        <dbReference type="EMBL" id="MBB3210065.1"/>
    </source>
</evidence>
<dbReference type="InterPro" id="IPR000489">
    <property type="entry name" value="Pterin-binding_dom"/>
</dbReference>
<dbReference type="InterPro" id="IPR045406">
    <property type="entry name" value="DUF6513"/>
</dbReference>
<evidence type="ECO:0000313" key="3">
    <source>
        <dbReference type="Proteomes" id="UP000536179"/>
    </source>
</evidence>
<sequence>MPPLLTPSTHLHFVTGRLAEVALRAQAAEAAANHSIAHSVQVAPITVAALITPKWLTRHLDVPESATHVVLPGYCESAIDDAVNPELPETTWRSRLAEIARLEPENIVCGPNDCRDLDAWLGGKIRSVELNDHSIEIIAEINHAPRLSIDEVVRVAESLRADGADRIDVGCDPSRKCAAIGDYVAALIDAGHRVSIDTFDAWETGEAVRAGASLVLSVNESNRDAAVDWGCEVVAIPDTPDDLESLDTTVEFLQQRGVLMRLDPILEPIGFGFGASLLRYVETRRRYPDLAMMMGIGNLTELTDVDSAGVNMMLLALCEEFGVTSVLTTQVINWARSSIKECDIARRMVHYSLREGVPPKRLNDQLVTLRDPKLRPYSPEAIEALAAGIRDNNYRILAQDGVIHLISAGVHLSGDEPFGMMSELLSMPQSKNVDVSHAFYLGFELAKAKIAAQLGKQYEQDQALQWGHLTVEEKRHRIPRQSRHRKDE</sequence>
<proteinExistence type="predicted"/>
<keyword evidence="3" id="KW-1185">Reference proteome</keyword>
<dbReference type="Gene3D" id="3.20.20.20">
    <property type="entry name" value="Dihydropteroate synthase-like"/>
    <property type="match status" value="1"/>
</dbReference>
<accession>A0A7W5E4H8</accession>
<dbReference type="PANTHER" id="PTHR20941:SF1">
    <property type="entry name" value="FOLIC ACID SYNTHESIS PROTEIN FOL1"/>
    <property type="match status" value="1"/>
</dbReference>
<dbReference type="PROSITE" id="PS50972">
    <property type="entry name" value="PTERIN_BINDING"/>
    <property type="match status" value="1"/>
</dbReference>
<gene>
    <name evidence="2" type="ORF">FHS27_005911</name>
</gene>
<evidence type="ECO:0000259" key="1">
    <source>
        <dbReference type="PROSITE" id="PS50972"/>
    </source>
</evidence>